<dbReference type="Pfam" id="PF08449">
    <property type="entry name" value="UAA"/>
    <property type="match status" value="1"/>
</dbReference>
<dbReference type="AlphaFoldDB" id="A0A0D6EMF5"/>
<reference evidence="13" key="1">
    <citation type="submission" date="2015-02" db="EMBL/GenBank/DDBJ databases">
        <authorList>
            <person name="Gon?alves P."/>
        </authorList>
    </citation>
    <scope>NUCLEOTIDE SEQUENCE [LARGE SCALE GENOMIC DNA]</scope>
</reference>
<sequence>MIWTNVFAALIASAMAVASSATGSFWPNVELLLTSGSLIWDVCVFSAASAVGLIILLNTIASFGALTSSLIMTIRQFLSILINAGIFGNFSSVSLVGWTGVFWVASGIWIKINKKYDPPKQSKTIFDATSASEENQGMLEKETFDQQKKSNKLRQYAMQYLLPIVLPVVGAILLAPFMATVGQPRVPTASENVAEKTIWAPVVGTNTDSVATVVNPVELGAMESPSNGLAAIVGSSSYDDDANSSTVNSDLNTDTTETPTASDKAAEDALNLVEASEAAALAVSIEGGRWDEELHNAMGPTCKTELVAHAYDAKMSTGFVSYPRSGNSYLRSLIERATGYQTSSIYCDKGLQQTFVGECNHQLQFFVKTHFPALPRIISPDNQDYQDYYKRFDQVVHVGKQQRSLHFPLRLAVDPDDLGSRFLLVRNPLDAVASWWHLSHVGRTPEGFQNHEGKVDIDKFGDEHRASILDLAERWRRHSVYWAQAPVLTHTLRYEDLKAQPIPHVRFRILLNVQTKASDANPALRRQMMSLISYLLPDEDLPPLADIACIAEHDEKLQAYHSRRSSDFATWDKYEPSLREELLSVVRRPFCAFGYQHVLRNAKGDVPE</sequence>
<feature type="transmembrane region" description="Helical" evidence="9">
    <location>
        <begin position="37"/>
        <end position="57"/>
    </location>
</feature>
<dbReference type="PANTHER" id="PTHR45964">
    <property type="entry name" value="WSCD FAMILY MEMBER CG9164"/>
    <property type="match status" value="1"/>
</dbReference>
<gene>
    <name evidence="12" type="primary">SPOSA6832_02813</name>
</gene>
<dbReference type="EMBL" id="CENE01000011">
    <property type="protein sequence ID" value="CEQ41126.1"/>
    <property type="molecule type" value="Genomic_DNA"/>
</dbReference>
<evidence type="ECO:0000256" key="8">
    <source>
        <dbReference type="SAM" id="MobiDB-lite"/>
    </source>
</evidence>
<evidence type="ECO:0000256" key="3">
    <source>
        <dbReference type="ARBA" id="ARBA00022448"/>
    </source>
</evidence>
<dbReference type="SUPFAM" id="SSF52540">
    <property type="entry name" value="P-loop containing nucleoside triphosphate hydrolases"/>
    <property type="match status" value="1"/>
</dbReference>
<keyword evidence="3" id="KW-0813">Transport</keyword>
<keyword evidence="5 9" id="KW-0812">Transmembrane</keyword>
<keyword evidence="6 9" id="KW-1133">Transmembrane helix</keyword>
<evidence type="ECO:0000259" key="11">
    <source>
        <dbReference type="Pfam" id="PF00685"/>
    </source>
</evidence>
<evidence type="ECO:0000313" key="13">
    <source>
        <dbReference type="Proteomes" id="UP000243876"/>
    </source>
</evidence>
<dbReference type="InterPro" id="IPR051589">
    <property type="entry name" value="Sialate-O-sulfotransferase"/>
</dbReference>
<dbReference type="Proteomes" id="UP000243876">
    <property type="component" value="Unassembled WGS sequence"/>
</dbReference>
<evidence type="ECO:0000256" key="4">
    <source>
        <dbReference type="ARBA" id="ARBA00022597"/>
    </source>
</evidence>
<dbReference type="GO" id="GO:0016020">
    <property type="term" value="C:membrane"/>
    <property type="evidence" value="ECO:0007669"/>
    <property type="project" value="UniProtKB-SubCell"/>
</dbReference>
<feature type="chain" id="PRO_5002303319" evidence="10">
    <location>
        <begin position="17"/>
        <end position="608"/>
    </location>
</feature>
<keyword evidence="13" id="KW-1185">Reference proteome</keyword>
<organism evidence="12 13">
    <name type="scientific">Sporidiobolus salmonicolor</name>
    <name type="common">Yeast-like fungus</name>
    <name type="synonym">Sporobolomyces salmonicolor</name>
    <dbReference type="NCBI Taxonomy" id="5005"/>
    <lineage>
        <taxon>Eukaryota</taxon>
        <taxon>Fungi</taxon>
        <taxon>Dikarya</taxon>
        <taxon>Basidiomycota</taxon>
        <taxon>Pucciniomycotina</taxon>
        <taxon>Microbotryomycetes</taxon>
        <taxon>Sporidiobolales</taxon>
        <taxon>Sporidiobolaceae</taxon>
        <taxon>Sporobolomyces</taxon>
    </lineage>
</organism>
<dbReference type="OrthoDB" id="3365563at2759"/>
<comment type="similarity">
    <text evidence="2">Belongs to the WSCD family.</text>
</comment>
<keyword evidence="7 9" id="KW-0472">Membrane</keyword>
<evidence type="ECO:0000256" key="5">
    <source>
        <dbReference type="ARBA" id="ARBA00022692"/>
    </source>
</evidence>
<protein>
    <submittedName>
        <fullName evidence="12">SPOSA6832_02813-mRNA-1:cds</fullName>
    </submittedName>
</protein>
<evidence type="ECO:0000256" key="1">
    <source>
        <dbReference type="ARBA" id="ARBA00004141"/>
    </source>
</evidence>
<accession>A0A0D6EMF5</accession>
<evidence type="ECO:0000313" key="12">
    <source>
        <dbReference type="EMBL" id="CEQ41126.1"/>
    </source>
</evidence>
<dbReference type="PANTHER" id="PTHR45964:SF5">
    <property type="entry name" value="WSCD FAMILY MEMBER CG9164"/>
    <property type="match status" value="1"/>
</dbReference>
<evidence type="ECO:0000256" key="6">
    <source>
        <dbReference type="ARBA" id="ARBA00022989"/>
    </source>
</evidence>
<evidence type="ECO:0000256" key="2">
    <source>
        <dbReference type="ARBA" id="ARBA00010236"/>
    </source>
</evidence>
<feature type="region of interest" description="Disordered" evidence="8">
    <location>
        <begin position="239"/>
        <end position="263"/>
    </location>
</feature>
<comment type="subcellular location">
    <subcellularLocation>
        <location evidence="1">Membrane</location>
        <topology evidence="1">Multi-pass membrane protein</topology>
    </subcellularLocation>
</comment>
<dbReference type="Pfam" id="PF00685">
    <property type="entry name" value="Sulfotransfer_1"/>
    <property type="match status" value="1"/>
</dbReference>
<evidence type="ECO:0000256" key="9">
    <source>
        <dbReference type="SAM" id="Phobius"/>
    </source>
</evidence>
<name>A0A0D6EMF5_SPOSA</name>
<dbReference type="GO" id="GO:0008146">
    <property type="term" value="F:sulfotransferase activity"/>
    <property type="evidence" value="ECO:0007669"/>
    <property type="project" value="InterPro"/>
</dbReference>
<dbReference type="Gene3D" id="3.40.50.300">
    <property type="entry name" value="P-loop containing nucleotide triphosphate hydrolases"/>
    <property type="match status" value="1"/>
</dbReference>
<feature type="signal peptide" evidence="10">
    <location>
        <begin position="1"/>
        <end position="16"/>
    </location>
</feature>
<evidence type="ECO:0000256" key="7">
    <source>
        <dbReference type="ARBA" id="ARBA00023136"/>
    </source>
</evidence>
<proteinExistence type="inferred from homology"/>
<dbReference type="GO" id="GO:0055085">
    <property type="term" value="P:transmembrane transport"/>
    <property type="evidence" value="ECO:0007669"/>
    <property type="project" value="InterPro"/>
</dbReference>
<dbReference type="InterPro" id="IPR000863">
    <property type="entry name" value="Sulfotransferase_dom"/>
</dbReference>
<feature type="compositionally biased region" description="Polar residues" evidence="8">
    <location>
        <begin position="243"/>
        <end position="261"/>
    </location>
</feature>
<keyword evidence="10" id="KW-0732">Signal</keyword>
<dbReference type="InterPro" id="IPR013657">
    <property type="entry name" value="SCL35B1-4/HUT1"/>
</dbReference>
<dbReference type="InterPro" id="IPR027417">
    <property type="entry name" value="P-loop_NTPase"/>
</dbReference>
<feature type="domain" description="Sulfotransferase" evidence="11">
    <location>
        <begin position="320"/>
        <end position="505"/>
    </location>
</feature>
<evidence type="ECO:0000256" key="10">
    <source>
        <dbReference type="SAM" id="SignalP"/>
    </source>
</evidence>
<feature type="transmembrane region" description="Helical" evidence="9">
    <location>
        <begin position="160"/>
        <end position="179"/>
    </location>
</feature>
<keyword evidence="4" id="KW-0762">Sugar transport</keyword>